<gene>
    <name evidence="7" type="ORF">CFAM422_006872</name>
</gene>
<feature type="repeat" description="ANK" evidence="3">
    <location>
        <begin position="1121"/>
        <end position="1144"/>
    </location>
</feature>
<evidence type="ECO:0000256" key="6">
    <source>
        <dbReference type="SAM" id="SignalP"/>
    </source>
</evidence>
<evidence type="ECO:0000256" key="5">
    <source>
        <dbReference type="SAM" id="Phobius"/>
    </source>
</evidence>
<proteinExistence type="predicted"/>
<dbReference type="PANTHER" id="PTHR24166:SF48">
    <property type="entry name" value="PROTEIN VAPYRIN"/>
    <property type="match status" value="1"/>
</dbReference>
<feature type="repeat" description="ANK" evidence="3">
    <location>
        <begin position="1193"/>
        <end position="1226"/>
    </location>
</feature>
<feature type="repeat" description="ANK" evidence="3">
    <location>
        <begin position="1227"/>
        <end position="1259"/>
    </location>
</feature>
<dbReference type="InterPro" id="IPR002110">
    <property type="entry name" value="Ankyrin_rpt"/>
</dbReference>
<feature type="compositionally biased region" description="Basic and acidic residues" evidence="4">
    <location>
        <begin position="263"/>
        <end position="272"/>
    </location>
</feature>
<accession>A0A9P4XE58</accession>
<comment type="caution">
    <text evidence="7">The sequence shown here is derived from an EMBL/GenBank/DDBJ whole genome shotgun (WGS) entry which is preliminary data.</text>
</comment>
<feature type="repeat" description="ANK" evidence="3">
    <location>
        <begin position="1324"/>
        <end position="1352"/>
    </location>
</feature>
<feature type="compositionally biased region" description="Polar residues" evidence="4">
    <location>
        <begin position="220"/>
        <end position="242"/>
    </location>
</feature>
<feature type="repeat" description="ANK" evidence="3">
    <location>
        <begin position="1430"/>
        <end position="1462"/>
    </location>
</feature>
<feature type="chain" id="PRO_5040204506" evidence="6">
    <location>
        <begin position="22"/>
        <end position="1664"/>
    </location>
</feature>
<name>A0A9P4XE58_9HYPO</name>
<feature type="transmembrane region" description="Helical" evidence="5">
    <location>
        <begin position="54"/>
        <end position="78"/>
    </location>
</feature>
<keyword evidence="2 3" id="KW-0040">ANK repeat</keyword>
<evidence type="ECO:0000313" key="7">
    <source>
        <dbReference type="EMBL" id="KAF3069961.1"/>
    </source>
</evidence>
<feature type="repeat" description="ANK" evidence="3">
    <location>
        <begin position="1088"/>
        <end position="1120"/>
    </location>
</feature>
<evidence type="ECO:0000256" key="3">
    <source>
        <dbReference type="PROSITE-ProRule" id="PRU00023"/>
    </source>
</evidence>
<dbReference type="SUPFAM" id="SSF48403">
    <property type="entry name" value="Ankyrin repeat"/>
    <property type="match status" value="2"/>
</dbReference>
<sequence>MAHGMVFSIFFMLWIAGHASADGGDDFANNLASDLGPIIALFGERVVMQFMSQAMGIADCILLAVAPIGAITTVVSAIRVAGPAWLKSFIGRARENLSAAEIDVMSSTSKEACELWNGHSVVRCPGSADIYQFICLLPDGSDAEALSQKDVRIRYEKLANMEGKKILQKIETAGPRYAWRSFKKILARFSNNIKRSCGKLLRSSASSSQNRPRIKREQTKSSFETDLESGGQQNESSTSTQIEVVAPESTKNPTVISGVPVIRKRDTAKTDSSKTTSGKTDSGKTDTGTTYSGLSQSDKTDKKEMIVVVESDESAPNLLLNCHDRVERGEIYLAATIGVILQLGALVYFGFITYHQPIKGKFLKDGKRVVDYAFPCAAGGTLLLVLGLFMCAWVVEKSTAETCYKADKHQIFIVWLQKHHTVAEQVFRPFAIYPTRKRKYITMSRRNIRENVQENPTAGHSEKDVEDTKEKDEQTRERILENITFIGALISLIGFIGQFIGMRGLNWTASVLQLGITIVVTIIRVIVRRGLGKSPIRTPLKSKSELDWFALSFGDIKTAPWAILDDIPRKGKENDASKDDSSPRWRICTGDKQAYPSLRLEDYDSQQIEKTSMAHKMMVARRKLRNLSGWKGPVREEAGRLTSAIETIAQTFLEELPEGNYVWSIPAIYSGLPDVHVEHVDIELEKKNGMKWQVKDEAERIEAILSLWLYSTPPAKLSDGNQSHQLRLYGSSEHQKRLSRDLHWWMPEVIAEMSTLTKAEVDEKKKTGTTVVGFTSEGPTDKPTDEDGADTEYLVLECQERQERLFSRDLLFSFLRAVAKMPEVTISSASSIQQINYSKMTNDWKELKIKNDAISNLARKLEKIGFGTLSDIYFDLIVPLSLEQKLSNIKNVIDDATRQAQRYERTCQWKKLVDSCICLLDLAIQFDLAKESSGPLAIAVCLGFLSRLRHESVLQKAEGREEEELTKQLNILTTKLKDERLTKKANISIPTRQLMKEWHYAMPFNTIIGPAADNMRTLPESFQITDDHQQFMQEVESEKTLYFWDFEKLEKVDAFGWSPLHYAANLQADNMRIVFSKEKEALNLRDFMGWTPLQHACLVGNERVVDMLLDRDAPIEIAGYDGITPMHCAVRSGNADILQMLVDKVKSGRQKYTGKGVIHVDRNERHPIHWAAVRGDVDSVWLLKDDISLKDRFGWTCLHLAAIYGHKDLLTCIIEDCGADINIGDNDSRTPLHLAIENKSQPAIPLLINAGAQVNAKSKDGSTPLHIAVKQVETVQLLLGNGADKEATDLEGRTPLYQALADGTIEVATLLVDKGANVATAAKDGRTPLHMALSLGAKGFGIAKRLLQSDSSKAKDYAKAKAKDEATPLHIAAEHGPSEAIELLNGLGADVNALDDFGQTPLLISIYKKKWEISELLIKAGANVDADEREGYAPLLGAVAGGSDRIVQLLLKAKVDVDAVDEDGYSPLHLAVSQHELGILQQLLKAGAKIDAVSEAGNQTPLHIAVRNKYRDIVKILLEKGASTTLYNSLDFSPLQHSLYIGNLELVQDLVAHDKKVSVKAVLQKGKDGNTPMHTLCQWTYYESDEETMLKMLDELLSISPEIDINAKNDEQLTPLDLAVVRAGDYRNFVCTLVRRGATSGSEETSREFLTWKKDMGISDEMLE</sequence>
<dbReference type="Gene3D" id="1.25.40.20">
    <property type="entry name" value="Ankyrin repeat-containing domain"/>
    <property type="match status" value="5"/>
</dbReference>
<feature type="repeat" description="ANK" evidence="3">
    <location>
        <begin position="1497"/>
        <end position="1529"/>
    </location>
</feature>
<dbReference type="PANTHER" id="PTHR24166">
    <property type="entry name" value="ROLLING PEBBLES, ISOFORM B"/>
    <property type="match status" value="1"/>
</dbReference>
<feature type="repeat" description="ANK" evidence="3">
    <location>
        <begin position="1397"/>
        <end position="1429"/>
    </location>
</feature>
<keyword evidence="5" id="KW-0812">Transmembrane</keyword>
<feature type="repeat" description="ANK" evidence="3">
    <location>
        <begin position="1364"/>
        <end position="1396"/>
    </location>
</feature>
<feature type="repeat" description="ANK" evidence="3">
    <location>
        <begin position="1463"/>
        <end position="1495"/>
    </location>
</feature>
<dbReference type="Proteomes" id="UP000801864">
    <property type="component" value="Unassembled WGS sequence"/>
</dbReference>
<keyword evidence="1" id="KW-0677">Repeat</keyword>
<feature type="transmembrane region" description="Helical" evidence="5">
    <location>
        <begin position="479"/>
        <end position="501"/>
    </location>
</feature>
<protein>
    <submittedName>
        <fullName evidence="7">Ankyrin-3</fullName>
    </submittedName>
</protein>
<keyword evidence="5" id="KW-0472">Membrane</keyword>
<dbReference type="PROSITE" id="PS50297">
    <property type="entry name" value="ANK_REP_REGION"/>
    <property type="match status" value="10"/>
</dbReference>
<dbReference type="SMART" id="SM00248">
    <property type="entry name" value="ANK"/>
    <property type="match status" value="17"/>
</dbReference>
<evidence type="ECO:0000256" key="2">
    <source>
        <dbReference type="ARBA" id="ARBA00023043"/>
    </source>
</evidence>
<feature type="compositionally biased region" description="Low complexity" evidence="4">
    <location>
        <begin position="273"/>
        <end position="293"/>
    </location>
</feature>
<evidence type="ECO:0000313" key="8">
    <source>
        <dbReference type="Proteomes" id="UP000801864"/>
    </source>
</evidence>
<feature type="region of interest" description="Disordered" evidence="4">
    <location>
        <begin position="451"/>
        <end position="473"/>
    </location>
</feature>
<feature type="region of interest" description="Disordered" evidence="4">
    <location>
        <begin position="201"/>
        <end position="297"/>
    </location>
</feature>
<feature type="signal peptide" evidence="6">
    <location>
        <begin position="1"/>
        <end position="21"/>
    </location>
</feature>
<evidence type="ECO:0000256" key="1">
    <source>
        <dbReference type="ARBA" id="ARBA00022737"/>
    </source>
</evidence>
<dbReference type="PRINTS" id="PR01415">
    <property type="entry name" value="ANKYRIN"/>
</dbReference>
<keyword evidence="8" id="KW-1185">Reference proteome</keyword>
<dbReference type="InterPro" id="IPR036770">
    <property type="entry name" value="Ankyrin_rpt-contain_sf"/>
</dbReference>
<feature type="compositionally biased region" description="Basic and acidic residues" evidence="4">
    <location>
        <begin position="460"/>
        <end position="473"/>
    </location>
</feature>
<evidence type="ECO:0000256" key="4">
    <source>
        <dbReference type="SAM" id="MobiDB-lite"/>
    </source>
</evidence>
<dbReference type="PROSITE" id="PS50088">
    <property type="entry name" value="ANK_REPEAT"/>
    <property type="match status" value="12"/>
</dbReference>
<feature type="transmembrane region" description="Helical" evidence="5">
    <location>
        <begin position="372"/>
        <end position="395"/>
    </location>
</feature>
<feature type="repeat" description="ANK" evidence="3">
    <location>
        <begin position="1291"/>
        <end position="1323"/>
    </location>
</feature>
<dbReference type="InterPro" id="IPR050889">
    <property type="entry name" value="Dendritic_Spine_Reg/Scaffold"/>
</dbReference>
<dbReference type="EMBL" id="QLNT01000011">
    <property type="protein sequence ID" value="KAF3069961.1"/>
    <property type="molecule type" value="Genomic_DNA"/>
</dbReference>
<organism evidence="7 8">
    <name type="scientific">Trichoderma lentiforme</name>
    <dbReference type="NCBI Taxonomy" id="1567552"/>
    <lineage>
        <taxon>Eukaryota</taxon>
        <taxon>Fungi</taxon>
        <taxon>Dikarya</taxon>
        <taxon>Ascomycota</taxon>
        <taxon>Pezizomycotina</taxon>
        <taxon>Sordariomycetes</taxon>
        <taxon>Hypocreomycetidae</taxon>
        <taxon>Hypocreales</taxon>
        <taxon>Hypocreaceae</taxon>
        <taxon>Trichoderma</taxon>
    </lineage>
</organism>
<reference evidence="7 8" key="1">
    <citation type="submission" date="2018-06" db="EMBL/GenBank/DDBJ databases">
        <title>Genome analysis of cellulolytic fungus Trichoderma lentiforme CFAM-422.</title>
        <authorList>
            <person name="Steindorff A.S."/>
            <person name="Formighieri E.F."/>
            <person name="Midorikawa G.E.O."/>
            <person name="Tamietti M.S."/>
            <person name="Ramos E.Z."/>
            <person name="Silva A.S."/>
            <person name="Bon E.P.S."/>
            <person name="Mendes T.D."/>
            <person name="Damaso M.C.T."/>
            <person name="Favaro L.C.L."/>
        </authorList>
    </citation>
    <scope>NUCLEOTIDE SEQUENCE [LARGE SCALE GENOMIC DNA]</scope>
    <source>
        <strain evidence="7 8">CFAM-422</strain>
    </source>
</reference>
<keyword evidence="5" id="KW-1133">Transmembrane helix</keyword>
<feature type="repeat" description="ANK" evidence="3">
    <location>
        <begin position="1260"/>
        <end position="1290"/>
    </location>
</feature>
<dbReference type="Pfam" id="PF12796">
    <property type="entry name" value="Ank_2"/>
    <property type="match status" value="4"/>
</dbReference>
<keyword evidence="6" id="KW-0732">Signal</keyword>
<feature type="transmembrane region" description="Helical" evidence="5">
    <location>
        <begin position="331"/>
        <end position="352"/>
    </location>
</feature>